<keyword evidence="9" id="KW-0010">Activator</keyword>
<keyword evidence="5 10" id="KW-0175">Coiled coil</keyword>
<reference evidence="12" key="2">
    <citation type="submission" date="2004-02" db="EMBL/GenBank/DDBJ databases">
        <authorList>
            <consortium name="Genoscope"/>
            <consortium name="Whitehead Institute Centre for Genome Research"/>
        </authorList>
    </citation>
    <scope>NUCLEOTIDE SEQUENCE</scope>
</reference>
<dbReference type="AlphaFoldDB" id="Q4T386"/>
<accession>Q4T386</accession>
<feature type="coiled-coil region" evidence="10">
    <location>
        <begin position="12"/>
        <end position="39"/>
    </location>
</feature>
<comment type="similarity">
    <text evidence="1 9">Belongs to the EAF6 family.</text>
</comment>
<gene>
    <name evidence="12" type="ORF">GSTENG00007958001</name>
</gene>
<dbReference type="Pfam" id="PF09340">
    <property type="entry name" value="NuA4"/>
    <property type="match status" value="1"/>
</dbReference>
<dbReference type="OrthoDB" id="440324at2759"/>
<evidence type="ECO:0000256" key="1">
    <source>
        <dbReference type="ARBA" id="ARBA00010916"/>
    </source>
</evidence>
<feature type="region of interest" description="Disordered" evidence="11">
    <location>
        <begin position="132"/>
        <end position="212"/>
    </location>
</feature>
<evidence type="ECO:0000256" key="3">
    <source>
        <dbReference type="ARBA" id="ARBA00022853"/>
    </source>
</evidence>
<sequence>MAMHTKTTTPQIPDTRRELAELVKRKQELAETLVNLERQIYAFEGSYLEDTQMYGNIIRGWDRYLTNQKCVSTSLSDCLQSHTHSPALLIPQELQQQDRPQEQEVQGSGASLQQVIGDLRCAVCALGGVPDHMNEKREAGSGTESDASPDLQNQENEPSQEDTEDVDSALQDLKPQKAASSSSSGSHHGSHKKRKNKNRHSPSAMFDYDFEFDMKVNKKPRADYSA</sequence>
<evidence type="ECO:0000256" key="11">
    <source>
        <dbReference type="SAM" id="MobiDB-lite"/>
    </source>
</evidence>
<evidence type="ECO:0000256" key="5">
    <source>
        <dbReference type="ARBA" id="ARBA00023054"/>
    </source>
</evidence>
<keyword evidence="9" id="KW-0137">Centromere</keyword>
<dbReference type="GO" id="GO:0006325">
    <property type="term" value="P:chromatin organization"/>
    <property type="evidence" value="ECO:0007669"/>
    <property type="project" value="UniProtKB-KW"/>
</dbReference>
<protein>
    <recommendedName>
        <fullName evidence="2 9">Chromatin modification-related protein MEAF6</fullName>
    </recommendedName>
</protein>
<keyword evidence="9" id="KW-0995">Kinetochore</keyword>
<evidence type="ECO:0000256" key="10">
    <source>
        <dbReference type="SAM" id="Coils"/>
    </source>
</evidence>
<feature type="compositionally biased region" description="Polar residues" evidence="11">
    <location>
        <begin position="142"/>
        <end position="157"/>
    </location>
</feature>
<evidence type="ECO:0000256" key="7">
    <source>
        <dbReference type="ARBA" id="ARBA00023242"/>
    </source>
</evidence>
<keyword evidence="6 9" id="KW-0804">Transcription</keyword>
<reference evidence="12" key="1">
    <citation type="journal article" date="2004" name="Nature">
        <title>Genome duplication in the teleost fish Tetraodon nigroviridis reveals the early vertebrate proto-karyotype.</title>
        <authorList>
            <person name="Jaillon O."/>
            <person name="Aury J.-M."/>
            <person name="Brunet F."/>
            <person name="Petit J.-L."/>
            <person name="Stange-Thomann N."/>
            <person name="Mauceli E."/>
            <person name="Bouneau L."/>
            <person name="Fischer C."/>
            <person name="Ozouf-Costaz C."/>
            <person name="Bernot A."/>
            <person name="Nicaud S."/>
            <person name="Jaffe D."/>
            <person name="Fisher S."/>
            <person name="Lutfalla G."/>
            <person name="Dossat C."/>
            <person name="Segurens B."/>
            <person name="Dasilva C."/>
            <person name="Salanoubat M."/>
            <person name="Levy M."/>
            <person name="Boudet N."/>
            <person name="Castellano S."/>
            <person name="Anthouard V."/>
            <person name="Jubin C."/>
            <person name="Castelli V."/>
            <person name="Katinka M."/>
            <person name="Vacherie B."/>
            <person name="Biemont C."/>
            <person name="Skalli Z."/>
            <person name="Cattolico L."/>
            <person name="Poulain J."/>
            <person name="De Berardinis V."/>
            <person name="Cruaud C."/>
            <person name="Duprat S."/>
            <person name="Brottier P."/>
            <person name="Coutanceau J.-P."/>
            <person name="Gouzy J."/>
            <person name="Parra G."/>
            <person name="Lardier G."/>
            <person name="Chapple C."/>
            <person name="McKernan K.J."/>
            <person name="McEwan P."/>
            <person name="Bosak S."/>
            <person name="Kellis M."/>
            <person name="Volff J.-N."/>
            <person name="Guigo R."/>
            <person name="Zody M.C."/>
            <person name="Mesirov J."/>
            <person name="Lindblad-Toh K."/>
            <person name="Birren B."/>
            <person name="Nusbaum C."/>
            <person name="Kahn D."/>
            <person name="Robinson-Rechavi M."/>
            <person name="Laudet V."/>
            <person name="Schachter V."/>
            <person name="Quetier F."/>
            <person name="Saurin W."/>
            <person name="Scarpelli C."/>
            <person name="Wincker P."/>
            <person name="Lander E.S."/>
            <person name="Weissenbach J."/>
            <person name="Roest Crollius H."/>
        </authorList>
    </citation>
    <scope>NUCLEOTIDE SEQUENCE [LARGE SCALE GENOMIC DNA]</scope>
</reference>
<dbReference type="PANTHER" id="PTHR13476">
    <property type="entry name" value="CHROMATIN MODIFICATION-RELATED PROTEIN MEAF6"/>
    <property type="match status" value="1"/>
</dbReference>
<name>Q4T386_TETNG</name>
<evidence type="ECO:0000256" key="8">
    <source>
        <dbReference type="ARBA" id="ARBA00046129"/>
    </source>
</evidence>
<dbReference type="GO" id="GO:0000776">
    <property type="term" value="C:kinetochore"/>
    <property type="evidence" value="ECO:0007669"/>
    <property type="project" value="UniProtKB-UniRule"/>
</dbReference>
<organism evidence="12">
    <name type="scientific">Tetraodon nigroviridis</name>
    <name type="common">Spotted green pufferfish</name>
    <name type="synonym">Chelonodon nigroviridis</name>
    <dbReference type="NCBI Taxonomy" id="99883"/>
    <lineage>
        <taxon>Eukaryota</taxon>
        <taxon>Metazoa</taxon>
        <taxon>Chordata</taxon>
        <taxon>Craniata</taxon>
        <taxon>Vertebrata</taxon>
        <taxon>Euteleostomi</taxon>
        <taxon>Actinopterygii</taxon>
        <taxon>Neopterygii</taxon>
        <taxon>Teleostei</taxon>
        <taxon>Neoteleostei</taxon>
        <taxon>Acanthomorphata</taxon>
        <taxon>Eupercaria</taxon>
        <taxon>Tetraodontiformes</taxon>
        <taxon>Tetradontoidea</taxon>
        <taxon>Tetraodontidae</taxon>
        <taxon>Tetraodon</taxon>
    </lineage>
</organism>
<feature type="compositionally biased region" description="Basic residues" evidence="11">
    <location>
        <begin position="188"/>
        <end position="200"/>
    </location>
</feature>
<evidence type="ECO:0000256" key="6">
    <source>
        <dbReference type="ARBA" id="ARBA00023163"/>
    </source>
</evidence>
<dbReference type="GO" id="GO:0070776">
    <property type="term" value="C:MOZ/MORF histone acetyltransferase complex"/>
    <property type="evidence" value="ECO:0007669"/>
    <property type="project" value="UniProtKB-UniRule"/>
</dbReference>
<dbReference type="EMBL" id="CAAE01010109">
    <property type="protein sequence ID" value="CAF92646.1"/>
    <property type="molecule type" value="Genomic_DNA"/>
</dbReference>
<keyword evidence="7 9" id="KW-0539">Nucleus</keyword>
<keyword evidence="4 9" id="KW-0805">Transcription regulation</keyword>
<evidence type="ECO:0000313" key="12">
    <source>
        <dbReference type="EMBL" id="CAF92646.1"/>
    </source>
</evidence>
<feature type="compositionally biased region" description="Acidic residues" evidence="11">
    <location>
        <begin position="158"/>
        <end position="167"/>
    </location>
</feature>
<dbReference type="KEGG" id="tng:GSTEN00007958G001"/>
<dbReference type="GO" id="GO:0035267">
    <property type="term" value="C:NuA4 histone acetyltransferase complex"/>
    <property type="evidence" value="ECO:0007669"/>
    <property type="project" value="UniProtKB-UniRule"/>
</dbReference>
<evidence type="ECO:0000256" key="4">
    <source>
        <dbReference type="ARBA" id="ARBA00023015"/>
    </source>
</evidence>
<keyword evidence="9" id="KW-0158">Chromosome</keyword>
<evidence type="ECO:0000256" key="9">
    <source>
        <dbReference type="RuleBase" id="RU368022"/>
    </source>
</evidence>
<dbReference type="GO" id="GO:0005730">
    <property type="term" value="C:nucleolus"/>
    <property type="evidence" value="ECO:0007669"/>
    <property type="project" value="UniProtKB-SubCell"/>
</dbReference>
<keyword evidence="3 9" id="KW-0156">Chromatin regulator</keyword>
<evidence type="ECO:0000256" key="2">
    <source>
        <dbReference type="ARBA" id="ARBA00019141"/>
    </source>
</evidence>
<comment type="caution">
    <text evidence="12">The sequence shown here is derived from an EMBL/GenBank/DDBJ whole genome shotgun (WGS) entry which is preliminary data.</text>
</comment>
<proteinExistence type="inferred from homology"/>
<comment type="function">
    <text evidence="8 9">Component of the NuA4 histone acetyltransferase complex which is involved in transcriptional activation of select genes principally by acetylation of nucleosomal histone H4 and H2A. This modification may both alter nucleosome - DNA interactions and promote interaction of the modified histones with other proteins which positively regulate transcription. Component of HBO1 complexes, which specifically mediate acetylation of histone H3 at 'Lys-14' (H3K14ac), and have reduced activity toward histone H4. Component of the MOZ/MORF complex which has a histone H3 acetyltransferase activity.</text>
</comment>
<comment type="subunit">
    <text evidence="9">Component of the NuA4 histone acetyltransferase complex. Component of the hbo1 complex. Component of the moz/morf complex.</text>
</comment>
<comment type="subcellular location">
    <subcellularLocation>
        <location evidence="9">Nucleus</location>
        <location evidence="9">Nucleolus</location>
    </subcellularLocation>
    <subcellularLocation>
        <location evidence="9">Chromosome</location>
        <location evidence="9">Centromere</location>
        <location evidence="9">Kinetochore</location>
    </subcellularLocation>
</comment>
<dbReference type="InterPro" id="IPR015418">
    <property type="entry name" value="Eaf6"/>
</dbReference>